<protein>
    <submittedName>
        <fullName evidence="1">Uncharacterized protein</fullName>
    </submittedName>
</protein>
<proteinExistence type="predicted"/>
<dbReference type="EMBL" id="JAIWYP010000001">
    <property type="protein sequence ID" value="KAH3876992.1"/>
    <property type="molecule type" value="Genomic_DNA"/>
</dbReference>
<dbReference type="AlphaFoldDB" id="A0A9D4RSI3"/>
<sequence>MPSMEFLFHATSVTLTVEKLTTILKPVFSENGSNKAVVEKSVYGKKLSMQEKLPVVDVKEYL</sequence>
<name>A0A9D4RSI3_DREPO</name>
<accession>A0A9D4RSI3</accession>
<gene>
    <name evidence="1" type="ORF">DPMN_000846</name>
</gene>
<comment type="caution">
    <text evidence="1">The sequence shown here is derived from an EMBL/GenBank/DDBJ whole genome shotgun (WGS) entry which is preliminary data.</text>
</comment>
<evidence type="ECO:0000313" key="2">
    <source>
        <dbReference type="Proteomes" id="UP000828390"/>
    </source>
</evidence>
<reference evidence="1" key="1">
    <citation type="journal article" date="2019" name="bioRxiv">
        <title>The Genome of the Zebra Mussel, Dreissena polymorpha: A Resource for Invasive Species Research.</title>
        <authorList>
            <person name="McCartney M.A."/>
            <person name="Auch B."/>
            <person name="Kono T."/>
            <person name="Mallez S."/>
            <person name="Zhang Y."/>
            <person name="Obille A."/>
            <person name="Becker A."/>
            <person name="Abrahante J.E."/>
            <person name="Garbe J."/>
            <person name="Badalamenti J.P."/>
            <person name="Herman A."/>
            <person name="Mangelson H."/>
            <person name="Liachko I."/>
            <person name="Sullivan S."/>
            <person name="Sone E.D."/>
            <person name="Koren S."/>
            <person name="Silverstein K.A.T."/>
            <person name="Beckman K.B."/>
            <person name="Gohl D.M."/>
        </authorList>
    </citation>
    <scope>NUCLEOTIDE SEQUENCE</scope>
    <source>
        <strain evidence="1">Duluth1</strain>
        <tissue evidence="1">Whole animal</tissue>
    </source>
</reference>
<reference evidence="1" key="2">
    <citation type="submission" date="2020-11" db="EMBL/GenBank/DDBJ databases">
        <authorList>
            <person name="McCartney M.A."/>
            <person name="Auch B."/>
            <person name="Kono T."/>
            <person name="Mallez S."/>
            <person name="Becker A."/>
            <person name="Gohl D.M."/>
            <person name="Silverstein K.A.T."/>
            <person name="Koren S."/>
            <person name="Bechman K.B."/>
            <person name="Herman A."/>
            <person name="Abrahante J.E."/>
            <person name="Garbe J."/>
        </authorList>
    </citation>
    <scope>NUCLEOTIDE SEQUENCE</scope>
    <source>
        <strain evidence="1">Duluth1</strain>
        <tissue evidence="1">Whole animal</tissue>
    </source>
</reference>
<dbReference type="Proteomes" id="UP000828390">
    <property type="component" value="Unassembled WGS sequence"/>
</dbReference>
<organism evidence="1 2">
    <name type="scientific">Dreissena polymorpha</name>
    <name type="common">Zebra mussel</name>
    <name type="synonym">Mytilus polymorpha</name>
    <dbReference type="NCBI Taxonomy" id="45954"/>
    <lineage>
        <taxon>Eukaryota</taxon>
        <taxon>Metazoa</taxon>
        <taxon>Spiralia</taxon>
        <taxon>Lophotrochozoa</taxon>
        <taxon>Mollusca</taxon>
        <taxon>Bivalvia</taxon>
        <taxon>Autobranchia</taxon>
        <taxon>Heteroconchia</taxon>
        <taxon>Euheterodonta</taxon>
        <taxon>Imparidentia</taxon>
        <taxon>Neoheterodontei</taxon>
        <taxon>Myida</taxon>
        <taxon>Dreissenoidea</taxon>
        <taxon>Dreissenidae</taxon>
        <taxon>Dreissena</taxon>
    </lineage>
</organism>
<evidence type="ECO:0000313" key="1">
    <source>
        <dbReference type="EMBL" id="KAH3876992.1"/>
    </source>
</evidence>
<keyword evidence="2" id="KW-1185">Reference proteome</keyword>